<accession>A0A0V1CFD5</accession>
<keyword evidence="2" id="KW-1185">Reference proteome</keyword>
<proteinExistence type="predicted"/>
<organism evidence="1 2">
    <name type="scientific">Trichinella britovi</name>
    <name type="common">Parasitic roundworm</name>
    <dbReference type="NCBI Taxonomy" id="45882"/>
    <lineage>
        <taxon>Eukaryota</taxon>
        <taxon>Metazoa</taxon>
        <taxon>Ecdysozoa</taxon>
        <taxon>Nematoda</taxon>
        <taxon>Enoplea</taxon>
        <taxon>Dorylaimia</taxon>
        <taxon>Trichinellida</taxon>
        <taxon>Trichinellidae</taxon>
        <taxon>Trichinella</taxon>
    </lineage>
</organism>
<reference evidence="1 2" key="1">
    <citation type="submission" date="2015-01" db="EMBL/GenBank/DDBJ databases">
        <title>Evolution of Trichinella species and genotypes.</title>
        <authorList>
            <person name="Korhonen P.K."/>
            <person name="Edoardo P."/>
            <person name="Giuseppe L.R."/>
            <person name="Gasser R.B."/>
        </authorList>
    </citation>
    <scope>NUCLEOTIDE SEQUENCE [LARGE SCALE GENOMIC DNA]</scope>
    <source>
        <strain evidence="1">ISS120</strain>
    </source>
</reference>
<evidence type="ECO:0000313" key="1">
    <source>
        <dbReference type="EMBL" id="KRY47832.1"/>
    </source>
</evidence>
<comment type="caution">
    <text evidence="1">The sequence shown here is derived from an EMBL/GenBank/DDBJ whole genome shotgun (WGS) entry which is preliminary data.</text>
</comment>
<protein>
    <submittedName>
        <fullName evidence="1">Uncharacterized protein</fullName>
    </submittedName>
</protein>
<dbReference type="OMA" id="FGKLEMN"/>
<sequence length="172" mass="19759">MHLSRKFVKLMQTISHKIGVRKEAEKTEVNNTVFVQGIPDIASAQMIAEYFSERLKYPSLWRPSQFLDKSIIEAAEKLSISRKKFVCDLLIEWPKSKVLESFQCFGKLEMNWFSGIVERPSNEEDVKAMLARSRHVGDGYEVKLKDSSGEPRPVVLEPWIITGGVCLDERVR</sequence>
<name>A0A0V1CFD5_TRIBR</name>
<dbReference type="Proteomes" id="UP000054653">
    <property type="component" value="Unassembled WGS sequence"/>
</dbReference>
<gene>
    <name evidence="1" type="ORF">T03_2215</name>
</gene>
<dbReference type="OrthoDB" id="10033548at2759"/>
<dbReference type="EMBL" id="JYDI01000228">
    <property type="protein sequence ID" value="KRY47832.1"/>
    <property type="molecule type" value="Genomic_DNA"/>
</dbReference>
<evidence type="ECO:0000313" key="2">
    <source>
        <dbReference type="Proteomes" id="UP000054653"/>
    </source>
</evidence>
<dbReference type="AlphaFoldDB" id="A0A0V1CFD5"/>